<dbReference type="EMBL" id="CP071247">
    <property type="protein sequence ID" value="QSP94177.1"/>
    <property type="molecule type" value="Genomic_DNA"/>
</dbReference>
<accession>A0ABX7MPE2</accession>
<gene>
    <name evidence="1" type="ORF">LPB19_13405</name>
</gene>
<sequence>MNHDKLSAVTLMLLILLMLYPAMATGALRCGTALIDRDAWPYEVEKQCGKPDYIAIYPTASVPGLGIVQTEEHWFYNDGPQRFIRKLTFRNGKLTNIESLGYGFHPPSRPHCSPSTLRHITNEYELIARCGEPVSKRVEWRSPITRKRTETWQVLQPVFVQEWLYDFSSNQFRQVVTIENGRIVGVESRPNK</sequence>
<dbReference type="Proteomes" id="UP000663555">
    <property type="component" value="Chromosome"/>
</dbReference>
<dbReference type="RefSeq" id="WP_206643398.1">
    <property type="nucleotide sequence ID" value="NZ_CP071247.1"/>
</dbReference>
<dbReference type="InterPro" id="IPR021268">
    <property type="entry name" value="DUF2845"/>
</dbReference>
<evidence type="ECO:0000313" key="2">
    <source>
        <dbReference type="Proteomes" id="UP000663555"/>
    </source>
</evidence>
<evidence type="ECO:0000313" key="1">
    <source>
        <dbReference type="EMBL" id="QSP94177.1"/>
    </source>
</evidence>
<keyword evidence="2" id="KW-1185">Reference proteome</keyword>
<name>A0ABX7MPE2_9GAMM</name>
<dbReference type="Pfam" id="PF11006">
    <property type="entry name" value="DUF2845"/>
    <property type="match status" value="2"/>
</dbReference>
<reference evidence="1 2" key="1">
    <citation type="submission" date="2021-03" db="EMBL/GenBank/DDBJ databases">
        <title>Genome sequencing of Marinobacter sp. LPB0319.</title>
        <authorList>
            <person name="Kim J."/>
        </authorList>
    </citation>
    <scope>NUCLEOTIDE SEQUENCE [LARGE SCALE GENOMIC DNA]</scope>
    <source>
        <strain evidence="1 2">LPB0319</strain>
    </source>
</reference>
<organism evidence="1 2">
    <name type="scientific">Marinobacter salinisoli</name>
    <dbReference type="NCBI Taxonomy" id="2769486"/>
    <lineage>
        <taxon>Bacteria</taxon>
        <taxon>Pseudomonadati</taxon>
        <taxon>Pseudomonadota</taxon>
        <taxon>Gammaproteobacteria</taxon>
        <taxon>Pseudomonadales</taxon>
        <taxon>Marinobacteraceae</taxon>
        <taxon>Marinobacter</taxon>
    </lineage>
</organism>
<proteinExistence type="predicted"/>
<protein>
    <submittedName>
        <fullName evidence="1">DUF2845 domain-containing protein</fullName>
    </submittedName>
</protein>